<name>A0A2H1WME7_SPOFR</name>
<evidence type="ECO:0000256" key="1">
    <source>
        <dbReference type="SAM" id="MobiDB-lite"/>
    </source>
</evidence>
<evidence type="ECO:0000313" key="2">
    <source>
        <dbReference type="EMBL" id="SOQ54251.1"/>
    </source>
</evidence>
<gene>
    <name evidence="2" type="ORF">SFRICE_038124</name>
</gene>
<feature type="compositionally biased region" description="Basic and acidic residues" evidence="1">
    <location>
        <begin position="1"/>
        <end position="14"/>
    </location>
</feature>
<organism evidence="2">
    <name type="scientific">Spodoptera frugiperda</name>
    <name type="common">Fall armyworm</name>
    <dbReference type="NCBI Taxonomy" id="7108"/>
    <lineage>
        <taxon>Eukaryota</taxon>
        <taxon>Metazoa</taxon>
        <taxon>Ecdysozoa</taxon>
        <taxon>Arthropoda</taxon>
        <taxon>Hexapoda</taxon>
        <taxon>Insecta</taxon>
        <taxon>Pterygota</taxon>
        <taxon>Neoptera</taxon>
        <taxon>Endopterygota</taxon>
        <taxon>Lepidoptera</taxon>
        <taxon>Glossata</taxon>
        <taxon>Ditrysia</taxon>
        <taxon>Noctuoidea</taxon>
        <taxon>Noctuidae</taxon>
        <taxon>Amphipyrinae</taxon>
        <taxon>Spodoptera</taxon>
    </lineage>
</organism>
<feature type="region of interest" description="Disordered" evidence="1">
    <location>
        <begin position="1"/>
        <end position="102"/>
    </location>
</feature>
<accession>A0A2H1WME7</accession>
<dbReference type="EMBL" id="ODYU01009667">
    <property type="protein sequence ID" value="SOQ54251.1"/>
    <property type="molecule type" value="Genomic_DNA"/>
</dbReference>
<sequence length="138" mass="15669">MGARTEDAREHFLPPDHTAVIRQGGSLPTQRSCDIHGSPEWPSKTWVAPKLAAKAGDREKISSHRKHRSADGEQRSRPVAGAWSKLPVVRTGERNLQRQKPPHNTCRFEEYCLLHQALDPSAQPQPPKLSRGYRHEEW</sequence>
<reference evidence="2" key="1">
    <citation type="submission" date="2016-07" db="EMBL/GenBank/DDBJ databases">
        <authorList>
            <person name="Bretaudeau A."/>
        </authorList>
    </citation>
    <scope>NUCLEOTIDE SEQUENCE</scope>
    <source>
        <strain evidence="2">Rice</strain>
        <tissue evidence="2">Whole body</tissue>
    </source>
</reference>
<dbReference type="AlphaFoldDB" id="A0A2H1WME7"/>
<proteinExistence type="predicted"/>
<feature type="region of interest" description="Disordered" evidence="1">
    <location>
        <begin position="119"/>
        <end position="138"/>
    </location>
</feature>
<protein>
    <submittedName>
        <fullName evidence="2">SFRICE_038124</fullName>
    </submittedName>
</protein>